<evidence type="ECO:0000313" key="1">
    <source>
        <dbReference type="EMBL" id="KAJ1899527.1"/>
    </source>
</evidence>
<gene>
    <name evidence="1" type="ORF">LPJ66_002047</name>
</gene>
<proteinExistence type="predicted"/>
<name>A0ACC1IRH7_9FUNG</name>
<sequence>MILDSQPQIPPYDPNIYAPDQLVITENPAFAKPGPTYIPPPRPTPVYPTPYGVGLPHTTQYIFRPVYTAPILEPLVYTTPYAVESAYTTPYSEKAVHTTPYIAEPEYTTPYLEVPVYTTPYFQALGYTTPYSKTTAYTTPYAADTLVYTTPYPTTSVYTTPYPETPIYATPYTVKSAYGTPYTDKSTCTTPYTDKPAYSSPYTINPTYANVDHSSKCTWDGVQVNDPENWNPVPSYQYSKMPHDIPRPGAIDSDITALVGKLTLKQKIGQITQIQVGQLIDCNGELNTTAVKYWIHEWNVGSFLETPANHGGKYNWYSPNAFGQITDAVQKIAIEHGSRIPVIWGLDSVRGANYVKGAVIFPAGIATAATFNPKRAYDAGRISAKDTRAAGVHWAFAPVSDIPVNKLWSRVYENFGEDPLLSSHMTAASVNGYQGDYKHDRSRVAACMKHFIGYGYPFDGSDRANRHIATHELLEYFVPPFKAAVDAGVATAMESYGVINGEPVVMSQFYLQKLLREHIGFEGMLVTDWEEINGQATTYHTAKDVKQATWATLNRTSVDMSMVTDNQSFSQTTYDLVVSGVIPERRIDESVARILQLKKDLGLFENPFADPNLQATVGSAQDIEAARNSVRESVTLLKNKRGVLPLRHTDRVLFVGPTLNSTRYMGGGWNVHWQGPSDKEGDGVYQGFGDTILKGVQKVTGHKPQYFEGVDIKGSELINISAVIAAAKKADKIVIGLGEGTYAEIDGNIDRMKLPQNQLELVCAIAAATEKPIVVVLVEGRPRILERVADIADGIVQAYLPGTYGGLPIAEILYGKVNPSGRLPYTYPATEAQASTTIWQPSYIDYKPQWAFGYGLSYSHVEYTNVTVSCSTLTLDKPITVSVSITNHGPYPQKEPVLLFTNQPYRFDMAPEHYRMRHFTKVSLAVGETKNVTFELRAEDLAFWSTGLEQKIVSSPVNLAINPHVQQNIKTEITLDVNANTGFMLARV</sequence>
<comment type="caution">
    <text evidence="1">The sequence shown here is derived from an EMBL/GenBank/DDBJ whole genome shotgun (WGS) entry which is preliminary data.</text>
</comment>
<organism evidence="1 2">
    <name type="scientific">Kickxella alabastrina</name>
    <dbReference type="NCBI Taxonomy" id="61397"/>
    <lineage>
        <taxon>Eukaryota</taxon>
        <taxon>Fungi</taxon>
        <taxon>Fungi incertae sedis</taxon>
        <taxon>Zoopagomycota</taxon>
        <taxon>Kickxellomycotina</taxon>
        <taxon>Kickxellomycetes</taxon>
        <taxon>Kickxellales</taxon>
        <taxon>Kickxellaceae</taxon>
        <taxon>Kickxella</taxon>
    </lineage>
</organism>
<accession>A0ACC1IRH7</accession>
<keyword evidence="2" id="KW-1185">Reference proteome</keyword>
<dbReference type="EMBL" id="JANBPG010000145">
    <property type="protein sequence ID" value="KAJ1899527.1"/>
    <property type="molecule type" value="Genomic_DNA"/>
</dbReference>
<dbReference type="Proteomes" id="UP001150581">
    <property type="component" value="Unassembled WGS sequence"/>
</dbReference>
<protein>
    <submittedName>
        <fullName evidence="1">Uncharacterized protein</fullName>
    </submittedName>
</protein>
<evidence type="ECO:0000313" key="2">
    <source>
        <dbReference type="Proteomes" id="UP001150581"/>
    </source>
</evidence>
<reference evidence="1" key="1">
    <citation type="submission" date="2022-07" db="EMBL/GenBank/DDBJ databases">
        <title>Phylogenomic reconstructions and comparative analyses of Kickxellomycotina fungi.</title>
        <authorList>
            <person name="Reynolds N.K."/>
            <person name="Stajich J.E."/>
            <person name="Barry K."/>
            <person name="Grigoriev I.V."/>
            <person name="Crous P."/>
            <person name="Smith M.E."/>
        </authorList>
    </citation>
    <scope>NUCLEOTIDE SEQUENCE</scope>
    <source>
        <strain evidence="1">Benny 63K</strain>
    </source>
</reference>